<dbReference type="PANTHER" id="PTHR35825">
    <property type="entry name" value="CASEIN KINASE II SUBUNIT ALPHA PRIME-INTERACTING PROTEIN"/>
    <property type="match status" value="1"/>
</dbReference>
<feature type="region of interest" description="Disordered" evidence="1">
    <location>
        <begin position="662"/>
        <end position="705"/>
    </location>
</feature>
<dbReference type="RefSeq" id="XP_020841503.1">
    <property type="nucleotide sequence ID" value="XM_020985844.1"/>
</dbReference>
<gene>
    <name evidence="3" type="primary">LOC110208038</name>
</gene>
<feature type="region of interest" description="Disordered" evidence="1">
    <location>
        <begin position="628"/>
        <end position="647"/>
    </location>
</feature>
<dbReference type="Proteomes" id="UP000515140">
    <property type="component" value="Unplaced"/>
</dbReference>
<feature type="compositionally biased region" description="Basic and acidic residues" evidence="1">
    <location>
        <begin position="544"/>
        <end position="561"/>
    </location>
</feature>
<feature type="compositionally biased region" description="Low complexity" evidence="1">
    <location>
        <begin position="10"/>
        <end position="24"/>
    </location>
</feature>
<dbReference type="PANTHER" id="PTHR35825:SF2">
    <property type="entry name" value="CASEIN KINASE II SUBUNIT ALPHA'-INTERACTING PROTEIN"/>
    <property type="match status" value="1"/>
</dbReference>
<feature type="compositionally biased region" description="Polar residues" evidence="1">
    <location>
        <begin position="683"/>
        <end position="701"/>
    </location>
</feature>
<dbReference type="GeneID" id="110208038"/>
<feature type="region of interest" description="Disordered" evidence="1">
    <location>
        <begin position="1"/>
        <end position="29"/>
    </location>
</feature>
<accession>A0A6P5K7P5</accession>
<keyword evidence="2" id="KW-1185">Reference proteome</keyword>
<dbReference type="InParanoid" id="A0A6P5K7P5"/>
<feature type="region of interest" description="Disordered" evidence="1">
    <location>
        <begin position="978"/>
        <end position="1017"/>
    </location>
</feature>
<feature type="compositionally biased region" description="Polar residues" evidence="1">
    <location>
        <begin position="985"/>
        <end position="1017"/>
    </location>
</feature>
<feature type="compositionally biased region" description="Polar residues" evidence="1">
    <location>
        <begin position="629"/>
        <end position="639"/>
    </location>
</feature>
<sequence>MFIAVPQTRPNHSVTVSTVPVNPSQQTLPKPRHRIRATNALLGFLKLEPMLHSAGSISTGPNHCSRDTTGNWTTQPNRPSSLHPNLLCPWKTVSVVYRNDHLPKSLEVPLSQPDQKTRTAPACGPHQLQQAGDATGPVAHGLLQMEKKPCETVPVRTGQDQGTRQLPLNLHLQDKTLHVPDYQVIPPPHPEHPSCPNAQVSLQMEQEHRKTMPLGTGNQAPNLTGQDHWVIPPFLGMDGQKTILFVPHYQATPPPSPNYQAEDIPGSVAYTLKAVPPRIRPQATTIGQDGGTAPPVVSHKQDINQLGTMPQATASLTSDYQSGKVTHPNAQLTYQSDLELWGAMTGGTDHQNMSPFGWGYGATSPPQSTKSRATIPPSFDHWTASLPQPEFQTEVNPDPHQAILLASPTHQPEDIQGDPKAQVSLQEELKQCETILEETNQQTPNPTDHDQGAILRLSTDDKETISPGPDHCTMLPPSPDLQAENIPDPNDQDSWQLKLEHSETIEPATKQQSKNPFGEDPGGTLLPLSKDKQETTPCGPDLQDVSHHGPDYQTEDIRDASDQDSVQPEQHWQIVQPGPDQQTTNPTDQDHIEISLILGPENQETILLDTDHQAVLSLSPVFQAIDTANPGTGVSCKTGQKNKERMPLGSEHKATTLLGYDLEATAPPPGSDLQDKTLLGPGNHSSLPANTDPNVGTSGPATDTLMRPEQGFWETMPLRTDQQVTDTTGCDHWVTPPPPGSDHQATCPPSPDLSGAVISIQKEQEEWKTLPKEISPQDALLSEVDIMLTPTLGLDSSQDKTPPSPDYRATSSHSPDDQAKDTRDPIAPTWVHTEQEPGETVSLTIDQQAMTAMGQDQEAATPPPHLESRGTAQCGPDCQAIPMCSPDHQDENTAALVSLQPLANIWEVVPQEKDQQATILMDLGFRTSPPLLIHPQDPTLRGLDYQTIPLFNPSETFSDPDPQNAPPWHPECSAKWLMGPDPQVPHSTSLDPQVTPLPSSNQSEARLDSTKPQGTTQTQLCNQETALLSFTKHGAVLPSGPGLQTKCPRGLGPQAEVGPNVDPRVDIQSRLQCQTQPVLKRKASCLNYIKPHTVEGGIVPDSIVQAIISSIPQEKIKNDVYKQILLRKMKKFSPYRSSRYNSSYYPVCLLCASWIPNGCPHKGMKYPSEAQLLAVPTPMPGFEELGVRFVLQMPHLAACSYLDFPYSHYSLQRYPYGPPAFSASSYSELGLARSSRPKWPHFILGKAHQPGETSQDPEFIRKMPVRKHSPREEETGNGRTFFKSLLERFQWKLKD</sequence>
<dbReference type="KEGG" id="pcw:110208038"/>
<feature type="region of interest" description="Disordered" evidence="1">
    <location>
        <begin position="506"/>
        <end position="570"/>
    </location>
</feature>
<proteinExistence type="predicted"/>
<reference evidence="3" key="1">
    <citation type="submission" date="2025-08" db="UniProtKB">
        <authorList>
            <consortium name="RefSeq"/>
        </authorList>
    </citation>
    <scope>IDENTIFICATION</scope>
    <source>
        <tissue evidence="3">Spleen</tissue>
    </source>
</reference>
<feature type="region of interest" description="Disordered" evidence="1">
    <location>
        <begin position="461"/>
        <end position="494"/>
    </location>
</feature>
<evidence type="ECO:0000313" key="2">
    <source>
        <dbReference type="Proteomes" id="UP000515140"/>
    </source>
</evidence>
<feature type="region of interest" description="Disordered" evidence="1">
    <location>
        <begin position="792"/>
        <end position="824"/>
    </location>
</feature>
<feature type="region of interest" description="Disordered" evidence="1">
    <location>
        <begin position="727"/>
        <end position="754"/>
    </location>
</feature>
<protein>
    <submittedName>
        <fullName evidence="3">Uncharacterized protein LOC110208038</fullName>
    </submittedName>
</protein>
<dbReference type="InterPro" id="IPR038954">
    <property type="entry name" value="CSNKA2IP"/>
</dbReference>
<organism evidence="2 3">
    <name type="scientific">Phascolarctos cinereus</name>
    <name type="common">Koala</name>
    <dbReference type="NCBI Taxonomy" id="38626"/>
    <lineage>
        <taxon>Eukaryota</taxon>
        <taxon>Metazoa</taxon>
        <taxon>Chordata</taxon>
        <taxon>Craniata</taxon>
        <taxon>Vertebrata</taxon>
        <taxon>Euteleostomi</taxon>
        <taxon>Mammalia</taxon>
        <taxon>Metatheria</taxon>
        <taxon>Diprotodontia</taxon>
        <taxon>Phascolarctidae</taxon>
        <taxon>Phascolarctos</taxon>
    </lineage>
</organism>
<evidence type="ECO:0000313" key="3">
    <source>
        <dbReference type="RefSeq" id="XP_020841503.1"/>
    </source>
</evidence>
<feature type="region of interest" description="Disordered" evidence="1">
    <location>
        <begin position="852"/>
        <end position="871"/>
    </location>
</feature>
<feature type="compositionally biased region" description="Basic and acidic residues" evidence="1">
    <location>
        <begin position="814"/>
        <end position="824"/>
    </location>
</feature>
<name>A0A6P5K7P5_PHACI</name>
<evidence type="ECO:0000256" key="1">
    <source>
        <dbReference type="SAM" id="MobiDB-lite"/>
    </source>
</evidence>